<gene>
    <name evidence="2" type="ORF">IX83_02075</name>
</gene>
<feature type="transmembrane region" description="Helical" evidence="1">
    <location>
        <begin position="20"/>
        <end position="37"/>
    </location>
</feature>
<keyword evidence="1" id="KW-1133">Transmembrane helix</keyword>
<keyword evidence="1" id="KW-0812">Transmembrane</keyword>
<sequence length="147" mass="17289">MNIFSYRDFEMVLSWLPYLMGWYAVTIVCFLIVFFCIKERNQAYYRWHQTFLFLSILFLGIAVCLFLNASQWFTEPQYALGAKTEEFIYIQNGLLKIYAVFGLSVWGAIYLPVGILGGLLKRYKMAFFWQILFTLSYVLVATLMLSI</sequence>
<dbReference type="RefSeq" id="WP_038498604.1">
    <property type="nucleotide sequence ID" value="NZ_AFWK01000009.1"/>
</dbReference>
<keyword evidence="1" id="KW-0472">Membrane</keyword>
<evidence type="ECO:0000256" key="1">
    <source>
        <dbReference type="SAM" id="Phobius"/>
    </source>
</evidence>
<reference evidence="2 3" key="1">
    <citation type="journal article" date="2014" name="BMC Genomics">
        <title>A genomic perspective on a new bacterial genus and species from the Alcaligenaceae family, Basilea psittacipulmonis.</title>
        <authorList>
            <person name="Whiteson K.L."/>
            <person name="Hernandez D."/>
            <person name="Lazarevic V."/>
            <person name="Gaia N."/>
            <person name="Farinelli L."/>
            <person name="Francois P."/>
            <person name="Pilo P."/>
            <person name="Frey J."/>
            <person name="Schrenzel J."/>
        </authorList>
    </citation>
    <scope>NUCLEOTIDE SEQUENCE [LARGE SCALE GENOMIC DNA]</scope>
    <source>
        <strain evidence="2 3">DSM 24701</strain>
    </source>
</reference>
<dbReference type="Proteomes" id="UP000028945">
    <property type="component" value="Chromosome"/>
</dbReference>
<keyword evidence="3" id="KW-1185">Reference proteome</keyword>
<organism evidence="2 3">
    <name type="scientific">Basilea psittacipulmonis DSM 24701</name>
    <dbReference type="NCBI Taxonomy" id="1072685"/>
    <lineage>
        <taxon>Bacteria</taxon>
        <taxon>Pseudomonadati</taxon>
        <taxon>Pseudomonadota</taxon>
        <taxon>Betaproteobacteria</taxon>
        <taxon>Burkholderiales</taxon>
        <taxon>Alcaligenaceae</taxon>
        <taxon>Basilea</taxon>
    </lineage>
</organism>
<dbReference type="HOGENOM" id="CLU_1764436_0_0_4"/>
<dbReference type="EMBL" id="CP009238">
    <property type="protein sequence ID" value="AIL32261.1"/>
    <property type="molecule type" value="Genomic_DNA"/>
</dbReference>
<proteinExistence type="predicted"/>
<evidence type="ECO:0000313" key="3">
    <source>
        <dbReference type="Proteomes" id="UP000028945"/>
    </source>
</evidence>
<feature type="transmembrane region" description="Helical" evidence="1">
    <location>
        <begin position="97"/>
        <end position="120"/>
    </location>
</feature>
<evidence type="ECO:0000313" key="2">
    <source>
        <dbReference type="EMBL" id="AIL32261.1"/>
    </source>
</evidence>
<feature type="transmembrane region" description="Helical" evidence="1">
    <location>
        <begin position="127"/>
        <end position="145"/>
    </location>
</feature>
<protein>
    <submittedName>
        <fullName evidence="2">Uncharacterized protein</fullName>
    </submittedName>
</protein>
<name>A0A077DDR0_9BURK</name>
<dbReference type="AlphaFoldDB" id="A0A077DDR0"/>
<dbReference type="KEGG" id="bpsi:IX83_02075"/>
<feature type="transmembrane region" description="Helical" evidence="1">
    <location>
        <begin position="49"/>
        <end position="69"/>
    </location>
</feature>
<accession>A0A077DDR0</accession>